<dbReference type="AlphaFoldDB" id="A0A1G7HKA7"/>
<keyword evidence="2" id="KW-0472">Membrane</keyword>
<dbReference type="Pfam" id="PF00561">
    <property type="entry name" value="Abhydrolase_1"/>
    <property type="match status" value="1"/>
</dbReference>
<accession>A0A1G7HKA7</accession>
<dbReference type="STRING" id="1550231.SAMN05660662_0669"/>
<feature type="transmembrane region" description="Helical" evidence="2">
    <location>
        <begin position="147"/>
        <end position="169"/>
    </location>
</feature>
<reference evidence="5" key="1">
    <citation type="submission" date="2016-10" db="EMBL/GenBank/DDBJ databases">
        <authorList>
            <person name="Varghese N."/>
            <person name="Submissions S."/>
        </authorList>
    </citation>
    <scope>NUCLEOTIDE SEQUENCE [LARGE SCALE GENOMIC DNA]</scope>
    <source>
        <strain evidence="5">DSM 44268</strain>
    </source>
</reference>
<feature type="region of interest" description="Disordered" evidence="1">
    <location>
        <begin position="1"/>
        <end position="20"/>
    </location>
</feature>
<evidence type="ECO:0000313" key="5">
    <source>
        <dbReference type="Proteomes" id="UP000199406"/>
    </source>
</evidence>
<sequence length="463" mass="46921">MPATAAPPATTGSDRDAVRSGGGRALGRRLAWVVAGSVLLGPLAVAVLVLGVVAGAPEHVLIGCGLLGLALGWAVLFLASSTLTDRPQRWAAVPAAALGAGGAAVMVLAPGDRALSAAGWVWPPLLLALTAWTAARAARSLHLRVPFWLLSPALVLLLLASLGGGSATLRTTLADDPPSMPGELVDVGNHRLHLSCTGSGSPTVLLLGGMGETSAAWGLVQPAVAGTTRVCSYDRAGQAWSDGATGPKDGRQVAADLHALLDRAGEPGPYVLAGHSVGGPYAMVYAAEHPDDVAGLVLLDSASPFQFTALPDYPGAYSFMRRATALLPVLQRLGAGPLLTSDVPADLPPAARSQVRAFDASPRELRGLRDEVAAYPALFEQAQALTGIGSTPLVVVTATAGDRQAGWADAQAALAELSPTSSHRLVPATHTSLLLDAADSDHTVAAIADVVQAARTGSAAAEP</sequence>
<feature type="domain" description="AB hydrolase-1" evidence="3">
    <location>
        <begin position="202"/>
        <end position="343"/>
    </location>
</feature>
<dbReference type="InterPro" id="IPR029058">
    <property type="entry name" value="AB_hydrolase_fold"/>
</dbReference>
<dbReference type="RefSeq" id="WP_091763666.1">
    <property type="nucleotide sequence ID" value="NZ_FNBT01000001.1"/>
</dbReference>
<dbReference type="OrthoDB" id="7185741at2"/>
<dbReference type="InterPro" id="IPR000073">
    <property type="entry name" value="AB_hydrolase_1"/>
</dbReference>
<name>A0A1G7HKA7_9ACTN</name>
<dbReference type="Proteomes" id="UP000199406">
    <property type="component" value="Unassembled WGS sequence"/>
</dbReference>
<feature type="transmembrane region" description="Helical" evidence="2">
    <location>
        <begin position="91"/>
        <end position="111"/>
    </location>
</feature>
<evidence type="ECO:0000256" key="2">
    <source>
        <dbReference type="SAM" id="Phobius"/>
    </source>
</evidence>
<protein>
    <submittedName>
        <fullName evidence="4">Pimeloyl-ACP methyl ester carboxylesterase</fullName>
    </submittedName>
</protein>
<evidence type="ECO:0000313" key="4">
    <source>
        <dbReference type="EMBL" id="SDF00828.1"/>
    </source>
</evidence>
<evidence type="ECO:0000256" key="1">
    <source>
        <dbReference type="SAM" id="MobiDB-lite"/>
    </source>
</evidence>
<evidence type="ECO:0000259" key="3">
    <source>
        <dbReference type="Pfam" id="PF00561"/>
    </source>
</evidence>
<keyword evidence="2" id="KW-0812">Transmembrane</keyword>
<feature type="transmembrane region" description="Helical" evidence="2">
    <location>
        <begin position="60"/>
        <end position="79"/>
    </location>
</feature>
<dbReference type="GO" id="GO:0016020">
    <property type="term" value="C:membrane"/>
    <property type="evidence" value="ECO:0007669"/>
    <property type="project" value="TreeGrafter"/>
</dbReference>
<gene>
    <name evidence="4" type="ORF">SAMN05660662_0669</name>
</gene>
<dbReference type="Gene3D" id="3.40.50.1820">
    <property type="entry name" value="alpha/beta hydrolase"/>
    <property type="match status" value="1"/>
</dbReference>
<organism evidence="4 5">
    <name type="scientific">Blastococcus aurantiacus</name>
    <dbReference type="NCBI Taxonomy" id="1550231"/>
    <lineage>
        <taxon>Bacteria</taxon>
        <taxon>Bacillati</taxon>
        <taxon>Actinomycetota</taxon>
        <taxon>Actinomycetes</taxon>
        <taxon>Geodermatophilales</taxon>
        <taxon>Geodermatophilaceae</taxon>
        <taxon>Blastococcus</taxon>
    </lineage>
</organism>
<feature type="compositionally biased region" description="Low complexity" evidence="1">
    <location>
        <begin position="1"/>
        <end position="11"/>
    </location>
</feature>
<dbReference type="InterPro" id="IPR050266">
    <property type="entry name" value="AB_hydrolase_sf"/>
</dbReference>
<keyword evidence="2" id="KW-1133">Transmembrane helix</keyword>
<feature type="transmembrane region" description="Helical" evidence="2">
    <location>
        <begin position="117"/>
        <end position="135"/>
    </location>
</feature>
<feature type="transmembrane region" description="Helical" evidence="2">
    <location>
        <begin position="30"/>
        <end position="54"/>
    </location>
</feature>
<dbReference type="GO" id="GO:0003824">
    <property type="term" value="F:catalytic activity"/>
    <property type="evidence" value="ECO:0007669"/>
    <property type="project" value="UniProtKB-ARBA"/>
</dbReference>
<dbReference type="PANTHER" id="PTHR43798:SF33">
    <property type="entry name" value="HYDROLASE, PUTATIVE (AFU_ORTHOLOGUE AFUA_2G14860)-RELATED"/>
    <property type="match status" value="1"/>
</dbReference>
<dbReference type="PANTHER" id="PTHR43798">
    <property type="entry name" value="MONOACYLGLYCEROL LIPASE"/>
    <property type="match status" value="1"/>
</dbReference>
<keyword evidence="5" id="KW-1185">Reference proteome</keyword>
<dbReference type="EMBL" id="FNBT01000001">
    <property type="protein sequence ID" value="SDF00828.1"/>
    <property type="molecule type" value="Genomic_DNA"/>
</dbReference>
<dbReference type="SUPFAM" id="SSF53474">
    <property type="entry name" value="alpha/beta-Hydrolases"/>
    <property type="match status" value="1"/>
</dbReference>
<proteinExistence type="predicted"/>